<evidence type="ECO:0000256" key="3">
    <source>
        <dbReference type="ARBA" id="ARBA00022723"/>
    </source>
</evidence>
<evidence type="ECO:0000259" key="16">
    <source>
        <dbReference type="PROSITE" id="PS50805"/>
    </source>
</evidence>
<dbReference type="PROSITE" id="PS00028">
    <property type="entry name" value="ZINC_FINGER_C2H2_1"/>
    <property type="match status" value="3"/>
</dbReference>
<dbReference type="InterPro" id="IPR013087">
    <property type="entry name" value="Znf_C2H2_type"/>
</dbReference>
<dbReference type="SUPFAM" id="SSF109640">
    <property type="entry name" value="KRAB domain (Kruppel-associated box)"/>
    <property type="match status" value="1"/>
</dbReference>
<feature type="domain" description="KRAB" evidence="16">
    <location>
        <begin position="198"/>
        <end position="290"/>
    </location>
</feature>
<keyword evidence="3" id="KW-0479">Metal-binding</keyword>
<reference evidence="18" key="1">
    <citation type="submission" date="2025-08" db="UniProtKB">
        <authorList>
            <consortium name="RefSeq"/>
        </authorList>
    </citation>
    <scope>IDENTIFICATION</scope>
</reference>
<keyword evidence="9" id="KW-0804">Transcription</keyword>
<dbReference type="InterPro" id="IPR003309">
    <property type="entry name" value="SCAN_dom"/>
</dbReference>
<dbReference type="Gene3D" id="6.10.140.140">
    <property type="match status" value="1"/>
</dbReference>
<evidence type="ECO:0000259" key="15">
    <source>
        <dbReference type="PROSITE" id="PS50804"/>
    </source>
</evidence>
<feature type="domain" description="C2H2-type" evidence="14">
    <location>
        <begin position="406"/>
        <end position="433"/>
    </location>
</feature>
<keyword evidence="10 12" id="KW-0539">Nucleus</keyword>
<evidence type="ECO:0000256" key="9">
    <source>
        <dbReference type="ARBA" id="ARBA00023163"/>
    </source>
</evidence>
<evidence type="ECO:0000256" key="7">
    <source>
        <dbReference type="ARBA" id="ARBA00023015"/>
    </source>
</evidence>
<dbReference type="Pfam" id="PF01352">
    <property type="entry name" value="KRAB"/>
    <property type="match status" value="1"/>
</dbReference>
<dbReference type="FunFam" id="1.10.4020.10:FF:000001">
    <property type="entry name" value="zinc finger protein 263 isoform X1"/>
    <property type="match status" value="1"/>
</dbReference>
<dbReference type="Gene3D" id="1.10.4020.10">
    <property type="entry name" value="DNA breaking-rejoining enzymes"/>
    <property type="match status" value="1"/>
</dbReference>
<protein>
    <submittedName>
        <fullName evidence="18">Zinc finger protein 446</fullName>
    </submittedName>
</protein>
<keyword evidence="7" id="KW-0805">Transcription regulation</keyword>
<evidence type="ECO:0000256" key="4">
    <source>
        <dbReference type="ARBA" id="ARBA00022737"/>
    </source>
</evidence>
<dbReference type="FunFam" id="3.30.160.60:FF:000016">
    <property type="entry name" value="zinc finger protein 37 homolog"/>
    <property type="match status" value="1"/>
</dbReference>
<evidence type="ECO:0000256" key="12">
    <source>
        <dbReference type="PROSITE-ProRule" id="PRU00187"/>
    </source>
</evidence>
<dbReference type="Proteomes" id="UP000694850">
    <property type="component" value="Unplaced"/>
</dbReference>
<proteinExistence type="inferred from homology"/>
<feature type="region of interest" description="Disordered" evidence="13">
    <location>
        <begin position="168"/>
        <end position="201"/>
    </location>
</feature>
<dbReference type="GO" id="GO:0006355">
    <property type="term" value="P:regulation of DNA-templated transcription"/>
    <property type="evidence" value="ECO:0007669"/>
    <property type="project" value="InterPro"/>
</dbReference>
<dbReference type="PROSITE" id="PS50805">
    <property type="entry name" value="KRAB"/>
    <property type="match status" value="1"/>
</dbReference>
<dbReference type="InterPro" id="IPR036051">
    <property type="entry name" value="KRAB_dom_sf"/>
</dbReference>
<evidence type="ECO:0000256" key="11">
    <source>
        <dbReference type="PROSITE-ProRule" id="PRU00042"/>
    </source>
</evidence>
<name>A0A8B7B5J9_ORYAF</name>
<dbReference type="CTD" id="55663"/>
<evidence type="ECO:0000313" key="17">
    <source>
        <dbReference type="Proteomes" id="UP000694850"/>
    </source>
</evidence>
<dbReference type="PROSITE" id="PS50804">
    <property type="entry name" value="SCAN_BOX"/>
    <property type="match status" value="1"/>
</dbReference>
<evidence type="ECO:0000256" key="8">
    <source>
        <dbReference type="ARBA" id="ARBA00023125"/>
    </source>
</evidence>
<dbReference type="GO" id="GO:0003677">
    <property type="term" value="F:DNA binding"/>
    <property type="evidence" value="ECO:0007669"/>
    <property type="project" value="UniProtKB-KW"/>
</dbReference>
<dbReference type="GO" id="GO:0008270">
    <property type="term" value="F:zinc ion binding"/>
    <property type="evidence" value="ECO:0007669"/>
    <property type="project" value="UniProtKB-KW"/>
</dbReference>
<keyword evidence="17" id="KW-1185">Reference proteome</keyword>
<evidence type="ECO:0000256" key="6">
    <source>
        <dbReference type="ARBA" id="ARBA00022833"/>
    </source>
</evidence>
<evidence type="ECO:0000256" key="2">
    <source>
        <dbReference type="ARBA" id="ARBA00006991"/>
    </source>
</evidence>
<dbReference type="PANTHER" id="PTHR45935:SF27">
    <property type="entry name" value="ZINC FINGER PROTEIN 446"/>
    <property type="match status" value="1"/>
</dbReference>
<dbReference type="SMART" id="SM00431">
    <property type="entry name" value="SCAN"/>
    <property type="match status" value="1"/>
</dbReference>
<keyword evidence="5 11" id="KW-0863">Zinc-finger</keyword>
<dbReference type="SUPFAM" id="SSF57667">
    <property type="entry name" value="beta-beta-alpha zinc fingers"/>
    <property type="match status" value="2"/>
</dbReference>
<evidence type="ECO:0000256" key="5">
    <source>
        <dbReference type="ARBA" id="ARBA00022771"/>
    </source>
</evidence>
<comment type="similarity">
    <text evidence="2">Belongs to the krueppel C2H2-type zinc-finger protein family.</text>
</comment>
<dbReference type="RefSeq" id="XP_007955204.1">
    <property type="nucleotide sequence ID" value="XM_007957013.1"/>
</dbReference>
<dbReference type="SUPFAM" id="SSF47353">
    <property type="entry name" value="Retrovirus capsid dimerization domain-like"/>
    <property type="match status" value="1"/>
</dbReference>
<feature type="compositionally biased region" description="Low complexity" evidence="13">
    <location>
        <begin position="131"/>
        <end position="151"/>
    </location>
</feature>
<dbReference type="OrthoDB" id="6077919at2759"/>
<evidence type="ECO:0000313" key="18">
    <source>
        <dbReference type="RefSeq" id="XP_007955204.1"/>
    </source>
</evidence>
<dbReference type="InterPro" id="IPR036236">
    <property type="entry name" value="Znf_C2H2_sf"/>
</dbReference>
<feature type="domain" description="C2H2-type" evidence="14">
    <location>
        <begin position="434"/>
        <end position="461"/>
    </location>
</feature>
<gene>
    <name evidence="18" type="primary">ZNF446</name>
</gene>
<keyword evidence="4" id="KW-0677">Repeat</keyword>
<dbReference type="InterPro" id="IPR050916">
    <property type="entry name" value="SCAN-C2H2_zinc_finger"/>
</dbReference>
<dbReference type="PROSITE" id="PS50157">
    <property type="entry name" value="ZINC_FINGER_C2H2_2"/>
    <property type="match status" value="3"/>
</dbReference>
<dbReference type="CDD" id="cd07936">
    <property type="entry name" value="SCAN"/>
    <property type="match status" value="1"/>
</dbReference>
<feature type="domain" description="C2H2-type" evidence="14">
    <location>
        <begin position="350"/>
        <end position="377"/>
    </location>
</feature>
<dbReference type="SMART" id="SM00349">
    <property type="entry name" value="KRAB"/>
    <property type="match status" value="1"/>
</dbReference>
<dbReference type="FunFam" id="3.30.160.60:FF:000056">
    <property type="entry name" value="Zinc finger and SCAN domain-containing 20"/>
    <property type="match status" value="1"/>
</dbReference>
<organism evidence="17 18">
    <name type="scientific">Orycteropus afer afer</name>
    <dbReference type="NCBI Taxonomy" id="1230840"/>
    <lineage>
        <taxon>Eukaryota</taxon>
        <taxon>Metazoa</taxon>
        <taxon>Chordata</taxon>
        <taxon>Craniata</taxon>
        <taxon>Vertebrata</taxon>
        <taxon>Euteleostomi</taxon>
        <taxon>Mammalia</taxon>
        <taxon>Eutheria</taxon>
        <taxon>Afrotheria</taxon>
        <taxon>Tubulidentata</taxon>
        <taxon>Orycteropodidae</taxon>
        <taxon>Orycteropus</taxon>
    </lineage>
</organism>
<feature type="region of interest" description="Disordered" evidence="13">
    <location>
        <begin position="285"/>
        <end position="309"/>
    </location>
</feature>
<dbReference type="Gene3D" id="3.30.160.60">
    <property type="entry name" value="Classic Zinc Finger"/>
    <property type="match status" value="3"/>
</dbReference>
<comment type="subcellular location">
    <subcellularLocation>
        <location evidence="1 12">Nucleus</location>
    </subcellularLocation>
</comment>
<dbReference type="SMART" id="SM00355">
    <property type="entry name" value="ZnF_C2H2"/>
    <property type="match status" value="3"/>
</dbReference>
<feature type="domain" description="SCAN box" evidence="15">
    <location>
        <begin position="26"/>
        <end position="107"/>
    </location>
</feature>
<dbReference type="InterPro" id="IPR038269">
    <property type="entry name" value="SCAN_sf"/>
</dbReference>
<feature type="region of interest" description="Disordered" evidence="13">
    <location>
        <begin position="128"/>
        <end position="151"/>
    </location>
</feature>
<dbReference type="FunFam" id="3.30.160.60:FF:001246">
    <property type="entry name" value="Zinc finger protein 446"/>
    <property type="match status" value="1"/>
</dbReference>
<sequence length="461" mass="50735">MPSPPGPLRLPPVDPTATLEELEAARLSFRSFRYQEAAGPHEALARLRELCHRWLRPEARSKEQMLELLVLEQFLGALPPEIQAWVRGQQPGSPEEAVALVEGLQHDPGRLLGWITAHVLGREVRPAARKAGGPLPSGAAEPSGAAPVEGPQLAQVDGPVQLSCSVKEEPDAERQEMAPSAPPLPAPFSERRPDHQKPASTAFLPPRIQEEWGLLDASQKELYWDAMLEKYGTVVSLGENLGSPGCRIPPPPSPCMLWSSCHYRPRELSNISKHLGMPLPRPEVYSVTEPEDPQAEARSHPVLPSGVEGGSPCETALGWGGAWPLPSGPQGQISSPQPGREPAASRRKSYRCEQCGRSFDWKSVFVIHRRLHVGGHPAMRGAVRLSPSTREPHHCARRAPTGPRSYPCEECGRSFSWKSQLVIHRKSHVGQRRHFCGECGLGFDWKSQLVIHRKSHRPEAP</sequence>
<keyword evidence="6" id="KW-0862">Zinc</keyword>
<dbReference type="PANTHER" id="PTHR45935">
    <property type="entry name" value="PROTEIN ZBED8-RELATED"/>
    <property type="match status" value="1"/>
</dbReference>
<evidence type="ECO:0000256" key="10">
    <source>
        <dbReference type="ARBA" id="ARBA00023242"/>
    </source>
</evidence>
<dbReference type="Pfam" id="PF00096">
    <property type="entry name" value="zf-C2H2"/>
    <property type="match status" value="1"/>
</dbReference>
<evidence type="ECO:0000259" key="14">
    <source>
        <dbReference type="PROSITE" id="PS50157"/>
    </source>
</evidence>
<evidence type="ECO:0000256" key="13">
    <source>
        <dbReference type="SAM" id="MobiDB-lite"/>
    </source>
</evidence>
<dbReference type="GO" id="GO:0005634">
    <property type="term" value="C:nucleus"/>
    <property type="evidence" value="ECO:0007669"/>
    <property type="project" value="UniProtKB-SubCell"/>
</dbReference>
<dbReference type="CDD" id="cd07765">
    <property type="entry name" value="KRAB_A-box"/>
    <property type="match status" value="1"/>
</dbReference>
<keyword evidence="8" id="KW-0238">DNA-binding</keyword>
<dbReference type="AlphaFoldDB" id="A0A8B7B5J9"/>
<evidence type="ECO:0000256" key="1">
    <source>
        <dbReference type="ARBA" id="ARBA00004123"/>
    </source>
</evidence>
<accession>A0A8B7B5J9</accession>
<dbReference type="GeneID" id="103211093"/>
<dbReference type="Pfam" id="PF02023">
    <property type="entry name" value="SCAN"/>
    <property type="match status" value="1"/>
</dbReference>
<feature type="region of interest" description="Disordered" evidence="13">
    <location>
        <begin position="324"/>
        <end position="347"/>
    </location>
</feature>
<dbReference type="InterPro" id="IPR001909">
    <property type="entry name" value="KRAB"/>
</dbReference>